<dbReference type="AlphaFoldDB" id="A0AAV3SX23"/>
<accession>A0AAV3SX23</accession>
<dbReference type="EMBL" id="BAAADU010000002">
    <property type="protein sequence ID" value="GAA0644318.1"/>
    <property type="molecule type" value="Genomic_DNA"/>
</dbReference>
<dbReference type="Pfam" id="PF24366">
    <property type="entry name" value="DUF7522"/>
    <property type="match status" value="1"/>
</dbReference>
<keyword evidence="2" id="KW-1185">Reference proteome</keyword>
<name>A0AAV3SX23_9EURY</name>
<reference evidence="1 2" key="1">
    <citation type="journal article" date="2019" name="Int. J. Syst. Evol. Microbiol.">
        <title>The Global Catalogue of Microorganisms (GCM) 10K type strain sequencing project: providing services to taxonomists for standard genome sequencing and annotation.</title>
        <authorList>
            <consortium name="The Broad Institute Genomics Platform"/>
            <consortium name="The Broad Institute Genome Sequencing Center for Infectious Disease"/>
            <person name="Wu L."/>
            <person name="Ma J."/>
        </authorList>
    </citation>
    <scope>NUCLEOTIDE SEQUENCE [LARGE SCALE GENOMIC DNA]</scope>
    <source>
        <strain evidence="1 2">JCM 16327</strain>
    </source>
</reference>
<dbReference type="GeneID" id="68572608"/>
<dbReference type="RefSeq" id="WP_227262001.1">
    <property type="nucleotide sequence ID" value="NZ_BAAADU010000002.1"/>
</dbReference>
<sequence>MAERYRRLLERVHERAGDAFRVAIRYTADDWTILYLRDDLKTEEFRRTVGRTIARARDYTPISDSDWYDPLGDSQANVELYDAAAIIHFRDPSGGGGVLVSLDRDVAQGLGAFVDECTSLIYGSRD</sequence>
<gene>
    <name evidence="1" type="ORF">GCM10009019_02790</name>
</gene>
<protein>
    <submittedName>
        <fullName evidence="1">Uncharacterized protein</fullName>
    </submittedName>
</protein>
<dbReference type="Proteomes" id="UP001500194">
    <property type="component" value="Unassembled WGS sequence"/>
</dbReference>
<organism evidence="1 2">
    <name type="scientific">Salarchaeum japonicum</name>
    <dbReference type="NCBI Taxonomy" id="555573"/>
    <lineage>
        <taxon>Archaea</taxon>
        <taxon>Methanobacteriati</taxon>
        <taxon>Methanobacteriota</taxon>
        <taxon>Stenosarchaea group</taxon>
        <taxon>Halobacteria</taxon>
        <taxon>Halobacteriales</taxon>
        <taxon>Halobacteriaceae</taxon>
    </lineage>
</organism>
<evidence type="ECO:0000313" key="2">
    <source>
        <dbReference type="Proteomes" id="UP001500194"/>
    </source>
</evidence>
<dbReference type="InterPro" id="IPR055944">
    <property type="entry name" value="DUF7522"/>
</dbReference>
<proteinExistence type="predicted"/>
<evidence type="ECO:0000313" key="1">
    <source>
        <dbReference type="EMBL" id="GAA0644318.1"/>
    </source>
</evidence>
<comment type="caution">
    <text evidence="1">The sequence shown here is derived from an EMBL/GenBank/DDBJ whole genome shotgun (WGS) entry which is preliminary data.</text>
</comment>